<evidence type="ECO:0000256" key="1">
    <source>
        <dbReference type="ARBA" id="ARBA00004137"/>
    </source>
</evidence>
<evidence type="ECO:0000313" key="13">
    <source>
        <dbReference type="Proteomes" id="UP001154078"/>
    </source>
</evidence>
<sequence length="119" mass="13860">MSSFLKNLFTKVKLESEEESQEKSEEESEGGAELPCEPDESEQKEAPRDEEGELEDPQDVLREDCRRKPEAKKLIRKLDECTDRVNRNSCTTETCTMELFDLLHFVDECVTECLFKHLK</sequence>
<dbReference type="PANTHER" id="PTHR15336:SF0">
    <property type="entry name" value="CYTOCHROME B-C1 COMPLEX SUBUNIT 6, MITOCHONDRIAL"/>
    <property type="match status" value="1"/>
</dbReference>
<keyword evidence="6" id="KW-0249">Electron transport</keyword>
<dbReference type="GO" id="GO:0005743">
    <property type="term" value="C:mitochondrial inner membrane"/>
    <property type="evidence" value="ECO:0007669"/>
    <property type="project" value="UniProtKB-SubCell"/>
</dbReference>
<evidence type="ECO:0000256" key="8">
    <source>
        <dbReference type="ARBA" id="ARBA00023136"/>
    </source>
</evidence>
<keyword evidence="5" id="KW-0999">Mitochondrion inner membrane</keyword>
<evidence type="ECO:0000256" key="10">
    <source>
        <dbReference type="SAM" id="MobiDB-lite"/>
    </source>
</evidence>
<reference evidence="12" key="1">
    <citation type="submission" date="2021-12" db="EMBL/GenBank/DDBJ databases">
        <authorList>
            <person name="King R."/>
        </authorList>
    </citation>
    <scope>NUCLEOTIDE SEQUENCE</scope>
</reference>
<name>A0A9P0BMX6_BRAAE</name>
<evidence type="ECO:0000256" key="5">
    <source>
        <dbReference type="ARBA" id="ARBA00022792"/>
    </source>
</evidence>
<keyword evidence="4" id="KW-0679">Respiratory chain</keyword>
<keyword evidence="8" id="KW-0472">Membrane</keyword>
<accession>A0A9P0BMX6</accession>
<evidence type="ECO:0000256" key="6">
    <source>
        <dbReference type="ARBA" id="ARBA00022982"/>
    </source>
</evidence>
<dbReference type="AlphaFoldDB" id="A0A9P0BMX6"/>
<comment type="subcellular location">
    <subcellularLocation>
        <location evidence="1">Mitochondrion inner membrane</location>
        <topology evidence="1">Peripheral membrane protein</topology>
        <orientation evidence="1">Intermembrane side</orientation>
    </subcellularLocation>
</comment>
<dbReference type="InterPro" id="IPR003422">
    <property type="entry name" value="Cyt_b-c1_6"/>
</dbReference>
<keyword evidence="7" id="KW-0496">Mitochondrion</keyword>
<dbReference type="OrthoDB" id="405848at2759"/>
<feature type="disulfide bond" evidence="9">
    <location>
        <begin position="81"/>
        <end position="95"/>
    </location>
</feature>
<feature type="region of interest" description="Disordered" evidence="10">
    <location>
        <begin position="1"/>
        <end position="62"/>
    </location>
</feature>
<dbReference type="EMBL" id="OV121140">
    <property type="protein sequence ID" value="CAH0564881.1"/>
    <property type="molecule type" value="Genomic_DNA"/>
</dbReference>
<dbReference type="Proteomes" id="UP001154078">
    <property type="component" value="Chromosome 9"/>
</dbReference>
<gene>
    <name evidence="12" type="ORF">MELIAE_LOCUS13328</name>
</gene>
<evidence type="ECO:0000256" key="4">
    <source>
        <dbReference type="ARBA" id="ARBA00022660"/>
    </source>
</evidence>
<dbReference type="SUPFAM" id="SSF81531">
    <property type="entry name" value="Non-heme 11 kDa protein of cytochrome bc1 complex (Ubiquinol-cytochrome c reductase)"/>
    <property type="match status" value="1"/>
</dbReference>
<evidence type="ECO:0000256" key="7">
    <source>
        <dbReference type="ARBA" id="ARBA00023128"/>
    </source>
</evidence>
<feature type="domain" description="Ubiquinol-cytochrome C reductase hinge" evidence="11">
    <location>
        <begin position="56"/>
        <end position="119"/>
    </location>
</feature>
<evidence type="ECO:0000256" key="9">
    <source>
        <dbReference type="PIRSR" id="PIRSR000019-1"/>
    </source>
</evidence>
<evidence type="ECO:0000259" key="11">
    <source>
        <dbReference type="Pfam" id="PF02320"/>
    </source>
</evidence>
<dbReference type="PANTHER" id="PTHR15336">
    <property type="entry name" value="UBIQUINOL-CYTOCHROME C REDUCTASE COMPLEX 7.8 KDA PROTEIN"/>
    <property type="match status" value="1"/>
</dbReference>
<evidence type="ECO:0000256" key="3">
    <source>
        <dbReference type="ARBA" id="ARBA00022448"/>
    </source>
</evidence>
<keyword evidence="9" id="KW-1015">Disulfide bond</keyword>
<feature type="disulfide bond" evidence="9">
    <location>
        <begin position="65"/>
        <end position="109"/>
    </location>
</feature>
<feature type="compositionally biased region" description="Acidic residues" evidence="10">
    <location>
        <begin position="16"/>
        <end position="40"/>
    </location>
</feature>
<organism evidence="12 13">
    <name type="scientific">Brassicogethes aeneus</name>
    <name type="common">Rape pollen beetle</name>
    <name type="synonym">Meligethes aeneus</name>
    <dbReference type="NCBI Taxonomy" id="1431903"/>
    <lineage>
        <taxon>Eukaryota</taxon>
        <taxon>Metazoa</taxon>
        <taxon>Ecdysozoa</taxon>
        <taxon>Arthropoda</taxon>
        <taxon>Hexapoda</taxon>
        <taxon>Insecta</taxon>
        <taxon>Pterygota</taxon>
        <taxon>Neoptera</taxon>
        <taxon>Endopterygota</taxon>
        <taxon>Coleoptera</taxon>
        <taxon>Polyphaga</taxon>
        <taxon>Cucujiformia</taxon>
        <taxon>Nitidulidae</taxon>
        <taxon>Meligethinae</taxon>
        <taxon>Brassicogethes</taxon>
    </lineage>
</organism>
<dbReference type="Pfam" id="PF02320">
    <property type="entry name" value="UCR_hinge"/>
    <property type="match status" value="1"/>
</dbReference>
<dbReference type="GO" id="GO:0006122">
    <property type="term" value="P:mitochondrial electron transport, ubiquinol to cytochrome c"/>
    <property type="evidence" value="ECO:0007669"/>
    <property type="project" value="InterPro"/>
</dbReference>
<keyword evidence="3" id="KW-0813">Transport</keyword>
<evidence type="ECO:0000256" key="2">
    <source>
        <dbReference type="ARBA" id="ARBA00006498"/>
    </source>
</evidence>
<dbReference type="Gene3D" id="1.10.287.20">
    <property type="entry name" value="Ubiquinol-cytochrome C reductase hinge domain"/>
    <property type="match status" value="1"/>
</dbReference>
<dbReference type="InterPro" id="IPR023184">
    <property type="entry name" value="Ubol_cytC_Rdtase_hinge_dom"/>
</dbReference>
<comment type="similarity">
    <text evidence="2">Belongs to the UQCRH/QCR6 family.</text>
</comment>
<keyword evidence="13" id="KW-1185">Reference proteome</keyword>
<proteinExistence type="inferred from homology"/>
<evidence type="ECO:0000313" key="12">
    <source>
        <dbReference type="EMBL" id="CAH0564881.1"/>
    </source>
</evidence>
<protein>
    <recommendedName>
        <fullName evidence="11">Ubiquinol-cytochrome C reductase hinge domain-containing protein</fullName>
    </recommendedName>
</protein>
<dbReference type="InterPro" id="IPR036811">
    <property type="entry name" value="Ubol_cytC_Rdtase_hinge_dom_sf"/>
</dbReference>